<organism evidence="4 5">
    <name type="scientific">Mucilaginibacter oryzae</name>
    <dbReference type="NCBI Taxonomy" id="468058"/>
    <lineage>
        <taxon>Bacteria</taxon>
        <taxon>Pseudomonadati</taxon>
        <taxon>Bacteroidota</taxon>
        <taxon>Sphingobacteriia</taxon>
        <taxon>Sphingobacteriales</taxon>
        <taxon>Sphingobacteriaceae</taxon>
        <taxon>Mucilaginibacter</taxon>
    </lineage>
</organism>
<evidence type="ECO:0000259" key="3">
    <source>
        <dbReference type="PROSITE" id="PS51186"/>
    </source>
</evidence>
<dbReference type="AlphaFoldDB" id="A0A316HDA9"/>
<proteinExistence type="predicted"/>
<dbReference type="Gene3D" id="3.40.630.30">
    <property type="match status" value="1"/>
</dbReference>
<protein>
    <submittedName>
        <fullName evidence="4">L-amino acid N-acyltransferase YncA</fullName>
    </submittedName>
</protein>
<dbReference type="PANTHER" id="PTHR43877:SF2">
    <property type="entry name" value="AMINOALKYLPHOSPHONATE N-ACETYLTRANSFERASE-RELATED"/>
    <property type="match status" value="1"/>
</dbReference>
<dbReference type="EMBL" id="QGHA01000003">
    <property type="protein sequence ID" value="PWK78397.1"/>
    <property type="molecule type" value="Genomic_DNA"/>
</dbReference>
<keyword evidence="1 4" id="KW-0808">Transferase</keyword>
<accession>A0A316HDA9</accession>
<dbReference type="SUPFAM" id="SSF55729">
    <property type="entry name" value="Acyl-CoA N-acyltransferases (Nat)"/>
    <property type="match status" value="1"/>
</dbReference>
<feature type="domain" description="N-acetyltransferase" evidence="3">
    <location>
        <begin position="6"/>
        <end position="147"/>
    </location>
</feature>
<dbReference type="Proteomes" id="UP000245678">
    <property type="component" value="Unassembled WGS sequence"/>
</dbReference>
<dbReference type="PROSITE" id="PS51186">
    <property type="entry name" value="GNAT"/>
    <property type="match status" value="1"/>
</dbReference>
<evidence type="ECO:0000313" key="4">
    <source>
        <dbReference type="EMBL" id="PWK78397.1"/>
    </source>
</evidence>
<keyword evidence="5" id="KW-1185">Reference proteome</keyword>
<comment type="caution">
    <text evidence="4">The sequence shown here is derived from an EMBL/GenBank/DDBJ whole genome shotgun (WGS) entry which is preliminary data.</text>
</comment>
<dbReference type="RefSeq" id="WP_109607935.1">
    <property type="nucleotide sequence ID" value="NZ_QGHA01000003.1"/>
</dbReference>
<dbReference type="InterPro" id="IPR050832">
    <property type="entry name" value="Bact_Acetyltransf"/>
</dbReference>
<evidence type="ECO:0000256" key="2">
    <source>
        <dbReference type="ARBA" id="ARBA00023315"/>
    </source>
</evidence>
<sequence length="147" mass="16424">MTANQITLRDANAADIETIAGLMNDMSYPTSLADMQARMEAIFAHPDYRTLLAIYNNEVVGLAGLQKGLYYEKNGNYLRVLAFVVKETARNLGVGKVLVKAWEDYAAEQGLRTVLINSGNRDDRKVAHLFYHKMGYEIKSSGFVKSL</sequence>
<dbReference type="InterPro" id="IPR000182">
    <property type="entry name" value="GNAT_dom"/>
</dbReference>
<dbReference type="GO" id="GO:0016747">
    <property type="term" value="F:acyltransferase activity, transferring groups other than amino-acyl groups"/>
    <property type="evidence" value="ECO:0007669"/>
    <property type="project" value="InterPro"/>
</dbReference>
<dbReference type="Pfam" id="PF00583">
    <property type="entry name" value="Acetyltransf_1"/>
    <property type="match status" value="1"/>
</dbReference>
<reference evidence="4 5" key="1">
    <citation type="submission" date="2018-05" db="EMBL/GenBank/DDBJ databases">
        <title>Genomic Encyclopedia of Archaeal and Bacterial Type Strains, Phase II (KMG-II): from individual species to whole genera.</title>
        <authorList>
            <person name="Goeker M."/>
        </authorList>
    </citation>
    <scope>NUCLEOTIDE SEQUENCE [LARGE SCALE GENOMIC DNA]</scope>
    <source>
        <strain evidence="4 5">DSM 19975</strain>
    </source>
</reference>
<dbReference type="InterPro" id="IPR016181">
    <property type="entry name" value="Acyl_CoA_acyltransferase"/>
</dbReference>
<name>A0A316HDA9_9SPHI</name>
<keyword evidence="2 4" id="KW-0012">Acyltransferase</keyword>
<gene>
    <name evidence="4" type="ORF">LX99_02241</name>
</gene>
<evidence type="ECO:0000256" key="1">
    <source>
        <dbReference type="ARBA" id="ARBA00022679"/>
    </source>
</evidence>
<dbReference type="PANTHER" id="PTHR43877">
    <property type="entry name" value="AMINOALKYLPHOSPHONATE N-ACETYLTRANSFERASE-RELATED-RELATED"/>
    <property type="match status" value="1"/>
</dbReference>
<evidence type="ECO:0000313" key="5">
    <source>
        <dbReference type="Proteomes" id="UP000245678"/>
    </source>
</evidence>